<sequence>VYFHVIAEDKNVEGGWVSDSQISKQMDVLNKGFSDFRITWELISIDRTINKEWFHNVSTANHELQLAMKKALRKGGPADLDVYTVGFRSIRTLVGYAILPWGLKDPDNDGVVIMSSSLPGGTRIKRNLGHTLIHEVGHWGGLYHTFNGGCSGFGDEVSDTPAQQSAILDCPVGLDTCKNDGGPDPLHNYMSSTDDPCTDNFTPGQISRFKAVLAKYRNVLIG</sequence>
<evidence type="ECO:0000256" key="5">
    <source>
        <dbReference type="ARBA" id="ARBA00022801"/>
    </source>
</evidence>
<dbReference type="GO" id="GO:0008237">
    <property type="term" value="F:metallopeptidase activity"/>
    <property type="evidence" value="ECO:0007669"/>
    <property type="project" value="UniProtKB-KW"/>
</dbReference>
<dbReference type="CDD" id="cd04275">
    <property type="entry name" value="ZnMc_pappalysin_like"/>
    <property type="match status" value="1"/>
</dbReference>
<dbReference type="SUPFAM" id="SSF55486">
    <property type="entry name" value="Metalloproteases ('zincins'), catalytic domain"/>
    <property type="match status" value="1"/>
</dbReference>
<reference evidence="10 11" key="1">
    <citation type="submission" date="2014-02" db="EMBL/GenBank/DDBJ databases">
        <title>Transposable element dynamics among asymbiotic and ectomycorrhizal Amanita fungi.</title>
        <authorList>
            <consortium name="DOE Joint Genome Institute"/>
            <person name="Hess J."/>
            <person name="Skrede I."/>
            <person name="Wolfe B."/>
            <person name="LaButti K."/>
            <person name="Ohm R.A."/>
            <person name="Grigoriev I.V."/>
            <person name="Pringle A."/>
        </authorList>
    </citation>
    <scope>NUCLEOTIDE SEQUENCE [LARGE SCALE GENOMIC DNA]</scope>
    <source>
        <strain evidence="10 11">SKay4041</strain>
    </source>
</reference>
<keyword evidence="3" id="KW-0479">Metal-binding</keyword>
<keyword evidence="11" id="KW-1185">Reference proteome</keyword>
<keyword evidence="4" id="KW-0732">Signal</keyword>
<keyword evidence="8" id="KW-1015">Disulfide bond</keyword>
<evidence type="ECO:0000256" key="1">
    <source>
        <dbReference type="ARBA" id="ARBA00008721"/>
    </source>
</evidence>
<dbReference type="Pfam" id="PF05572">
    <property type="entry name" value="Peptidase_M43"/>
    <property type="match status" value="1"/>
</dbReference>
<keyword evidence="2" id="KW-0645">Protease</keyword>
<dbReference type="GO" id="GO:0046872">
    <property type="term" value="F:metal ion binding"/>
    <property type="evidence" value="ECO:0007669"/>
    <property type="project" value="UniProtKB-KW"/>
</dbReference>
<dbReference type="STRING" id="703135.A0A2A9NLJ8"/>
<evidence type="ECO:0000259" key="9">
    <source>
        <dbReference type="Pfam" id="PF05572"/>
    </source>
</evidence>
<evidence type="ECO:0000256" key="7">
    <source>
        <dbReference type="ARBA" id="ARBA00023049"/>
    </source>
</evidence>
<accession>A0A2A9NLJ8</accession>
<dbReference type="Proteomes" id="UP000242287">
    <property type="component" value="Unassembled WGS sequence"/>
</dbReference>
<feature type="domain" description="Peptidase M43 pregnancy-associated plasma-A" evidence="9">
    <location>
        <begin position="122"/>
        <end position="214"/>
    </location>
</feature>
<proteinExistence type="inferred from homology"/>
<dbReference type="GO" id="GO:0006508">
    <property type="term" value="P:proteolysis"/>
    <property type="evidence" value="ECO:0007669"/>
    <property type="project" value="UniProtKB-KW"/>
</dbReference>
<dbReference type="OrthoDB" id="536211at2759"/>
<dbReference type="AlphaFoldDB" id="A0A2A9NLJ8"/>
<evidence type="ECO:0000256" key="8">
    <source>
        <dbReference type="ARBA" id="ARBA00023157"/>
    </source>
</evidence>
<gene>
    <name evidence="10" type="ORF">AMATHDRAFT_149430</name>
</gene>
<protein>
    <recommendedName>
        <fullName evidence="9">Peptidase M43 pregnancy-associated plasma-A domain-containing protein</fullName>
    </recommendedName>
</protein>
<keyword evidence="7" id="KW-0482">Metalloprotease</keyword>
<dbReference type="PANTHER" id="PTHR47466">
    <property type="match status" value="1"/>
</dbReference>
<dbReference type="InterPro" id="IPR008754">
    <property type="entry name" value="Peptidase_M43"/>
</dbReference>
<dbReference type="PANTHER" id="PTHR47466:SF1">
    <property type="entry name" value="METALLOPROTEASE MEP1 (AFU_ORTHOLOGUE AFUA_1G07730)-RELATED"/>
    <property type="match status" value="1"/>
</dbReference>
<keyword evidence="6" id="KW-0862">Zinc</keyword>
<evidence type="ECO:0000256" key="6">
    <source>
        <dbReference type="ARBA" id="ARBA00022833"/>
    </source>
</evidence>
<evidence type="ECO:0000256" key="4">
    <source>
        <dbReference type="ARBA" id="ARBA00022729"/>
    </source>
</evidence>
<organism evidence="10 11">
    <name type="scientific">Amanita thiersii Skay4041</name>
    <dbReference type="NCBI Taxonomy" id="703135"/>
    <lineage>
        <taxon>Eukaryota</taxon>
        <taxon>Fungi</taxon>
        <taxon>Dikarya</taxon>
        <taxon>Basidiomycota</taxon>
        <taxon>Agaricomycotina</taxon>
        <taxon>Agaricomycetes</taxon>
        <taxon>Agaricomycetidae</taxon>
        <taxon>Agaricales</taxon>
        <taxon>Pluteineae</taxon>
        <taxon>Amanitaceae</taxon>
        <taxon>Amanita</taxon>
    </lineage>
</organism>
<dbReference type="EMBL" id="KZ302055">
    <property type="protein sequence ID" value="PFH48626.1"/>
    <property type="molecule type" value="Genomic_DNA"/>
</dbReference>
<feature type="non-terminal residue" evidence="10">
    <location>
        <position position="1"/>
    </location>
</feature>
<evidence type="ECO:0000256" key="2">
    <source>
        <dbReference type="ARBA" id="ARBA00022670"/>
    </source>
</evidence>
<name>A0A2A9NLJ8_9AGAR</name>
<dbReference type="InterPro" id="IPR024079">
    <property type="entry name" value="MetalloPept_cat_dom_sf"/>
</dbReference>
<evidence type="ECO:0000313" key="10">
    <source>
        <dbReference type="EMBL" id="PFH48626.1"/>
    </source>
</evidence>
<comment type="similarity">
    <text evidence="1">Belongs to the peptidase M43B family.</text>
</comment>
<evidence type="ECO:0000256" key="3">
    <source>
        <dbReference type="ARBA" id="ARBA00022723"/>
    </source>
</evidence>
<dbReference type="Gene3D" id="3.40.390.10">
    <property type="entry name" value="Collagenase (Catalytic Domain)"/>
    <property type="match status" value="1"/>
</dbReference>
<evidence type="ECO:0000313" key="11">
    <source>
        <dbReference type="Proteomes" id="UP000242287"/>
    </source>
</evidence>
<keyword evidence="5" id="KW-0378">Hydrolase</keyword>